<evidence type="ECO:0008006" key="3">
    <source>
        <dbReference type="Google" id="ProtNLM"/>
    </source>
</evidence>
<sequence>MHGKKPLSKSMLLPGSPASVQDRVLRIHLALAALLAGKGNGHQLAVLIETAYLTWFLCDAGVCHADHADFKDVERMIGNTTHDTDLDLYALREDDKALATWLLDLHERQLRRAPVFTVRKAQERLAHFARSERAAPWQRVAG</sequence>
<protein>
    <recommendedName>
        <fullName evidence="3">Fis family transcriptional regulator</fullName>
    </recommendedName>
</protein>
<dbReference type="Proteomes" id="UP000237381">
    <property type="component" value="Unassembled WGS sequence"/>
</dbReference>
<dbReference type="EMBL" id="PQGA01000008">
    <property type="protein sequence ID" value="POR50543.1"/>
    <property type="molecule type" value="Genomic_DNA"/>
</dbReference>
<dbReference type="RefSeq" id="WP_103705241.1">
    <property type="nucleotide sequence ID" value="NZ_PQGA01000008.1"/>
</dbReference>
<name>A0A2S4M730_9BURK</name>
<evidence type="ECO:0000313" key="1">
    <source>
        <dbReference type="EMBL" id="POR50543.1"/>
    </source>
</evidence>
<gene>
    <name evidence="1" type="ORF">B0G62_10834</name>
</gene>
<proteinExistence type="predicted"/>
<organism evidence="1 2">
    <name type="scientific">Paraburkholderia eburnea</name>
    <dbReference type="NCBI Taxonomy" id="1189126"/>
    <lineage>
        <taxon>Bacteria</taxon>
        <taxon>Pseudomonadati</taxon>
        <taxon>Pseudomonadota</taxon>
        <taxon>Betaproteobacteria</taxon>
        <taxon>Burkholderiales</taxon>
        <taxon>Burkholderiaceae</taxon>
        <taxon>Paraburkholderia</taxon>
    </lineage>
</organism>
<accession>A0A2S4M730</accession>
<keyword evidence="2" id="KW-1185">Reference proteome</keyword>
<dbReference type="OrthoDB" id="9012348at2"/>
<reference evidence="1 2" key="1">
    <citation type="submission" date="2018-01" db="EMBL/GenBank/DDBJ databases">
        <title>Genomic Encyclopedia of Type Strains, Phase III (KMG-III): the genomes of soil and plant-associated and newly described type strains.</title>
        <authorList>
            <person name="Whitman W."/>
        </authorList>
    </citation>
    <scope>NUCLEOTIDE SEQUENCE [LARGE SCALE GENOMIC DNA]</scope>
    <source>
        <strain evidence="1 2">JCM 18070</strain>
    </source>
</reference>
<evidence type="ECO:0000313" key="2">
    <source>
        <dbReference type="Proteomes" id="UP000237381"/>
    </source>
</evidence>
<dbReference type="AlphaFoldDB" id="A0A2S4M730"/>
<comment type="caution">
    <text evidence="1">The sequence shown here is derived from an EMBL/GenBank/DDBJ whole genome shotgun (WGS) entry which is preliminary data.</text>
</comment>